<feature type="transmembrane region" description="Helical" evidence="11">
    <location>
        <begin position="516"/>
        <end position="541"/>
    </location>
</feature>
<feature type="transmembrane region" description="Helical" evidence="11">
    <location>
        <begin position="547"/>
        <end position="568"/>
    </location>
</feature>
<dbReference type="EMBL" id="LN483166">
    <property type="protein sequence ID" value="CED84845.1"/>
    <property type="molecule type" value="Genomic_DNA"/>
</dbReference>
<dbReference type="CDD" id="cd03244">
    <property type="entry name" value="ABCC_MRP_domain2"/>
    <property type="match status" value="1"/>
</dbReference>
<feature type="transmembrane region" description="Helical" evidence="11">
    <location>
        <begin position="356"/>
        <end position="380"/>
    </location>
</feature>
<reference evidence="14" key="1">
    <citation type="submission" date="2014-08" db="EMBL/GenBank/DDBJ databases">
        <authorList>
            <person name="Sharma Rahul"/>
            <person name="Thines Marco"/>
        </authorList>
    </citation>
    <scope>NUCLEOTIDE SEQUENCE</scope>
</reference>
<keyword evidence="4" id="KW-0677">Repeat</keyword>
<feature type="transmembrane region" description="Helical" evidence="11">
    <location>
        <begin position="1085"/>
        <end position="1105"/>
    </location>
</feature>
<feature type="domain" description="ABC transmembrane type-1" evidence="13">
    <location>
        <begin position="355"/>
        <end position="687"/>
    </location>
</feature>
<feature type="region of interest" description="Disordered" evidence="10">
    <location>
        <begin position="731"/>
        <end position="758"/>
    </location>
</feature>
<evidence type="ECO:0000256" key="8">
    <source>
        <dbReference type="ARBA" id="ARBA00023136"/>
    </source>
</evidence>
<evidence type="ECO:0000259" key="13">
    <source>
        <dbReference type="PROSITE" id="PS50929"/>
    </source>
</evidence>
<protein>
    <submittedName>
        <fullName evidence="14">Multidrug resistance-associated protein/mitoxantrone resistance protein, ABC superfamily</fullName>
    </submittedName>
</protein>
<keyword evidence="3 11" id="KW-0812">Transmembrane</keyword>
<feature type="transmembrane region" description="Helical" evidence="11">
    <location>
        <begin position="1260"/>
        <end position="1279"/>
    </location>
</feature>
<dbReference type="SUPFAM" id="SSF90123">
    <property type="entry name" value="ABC transporter transmembrane region"/>
    <property type="match status" value="2"/>
</dbReference>
<dbReference type="PANTHER" id="PTHR24223:SF353">
    <property type="entry name" value="ABC TRANSPORTER ATP-BINDING PROTEIN_PERMEASE VMR1-RELATED"/>
    <property type="match status" value="1"/>
</dbReference>
<dbReference type="InterPro" id="IPR036640">
    <property type="entry name" value="ABC1_TM_sf"/>
</dbReference>
<feature type="compositionally biased region" description="Basic and acidic residues" evidence="10">
    <location>
        <begin position="482"/>
        <end position="491"/>
    </location>
</feature>
<dbReference type="PANTHER" id="PTHR24223">
    <property type="entry name" value="ATP-BINDING CASSETTE SUB-FAMILY C"/>
    <property type="match status" value="1"/>
</dbReference>
<organism evidence="14">
    <name type="scientific">Phaffia rhodozyma</name>
    <name type="common">Yeast</name>
    <name type="synonym">Xanthophyllomyces dendrorhous</name>
    <dbReference type="NCBI Taxonomy" id="264483"/>
    <lineage>
        <taxon>Eukaryota</taxon>
        <taxon>Fungi</taxon>
        <taxon>Dikarya</taxon>
        <taxon>Basidiomycota</taxon>
        <taxon>Agaricomycotina</taxon>
        <taxon>Tremellomycetes</taxon>
        <taxon>Cystofilobasidiales</taxon>
        <taxon>Mrakiaceae</taxon>
        <taxon>Phaffia</taxon>
    </lineage>
</organism>
<feature type="transmembrane region" description="Helical" evidence="11">
    <location>
        <begin position="209"/>
        <end position="228"/>
    </location>
</feature>
<evidence type="ECO:0000313" key="14">
    <source>
        <dbReference type="EMBL" id="CED84845.1"/>
    </source>
</evidence>
<feature type="domain" description="ABC transporter" evidence="12">
    <location>
        <begin position="761"/>
        <end position="1007"/>
    </location>
</feature>
<feature type="transmembrane region" description="Helical" evidence="11">
    <location>
        <begin position="26"/>
        <end position="45"/>
    </location>
</feature>
<dbReference type="InterPro" id="IPR003439">
    <property type="entry name" value="ABC_transporter-like_ATP-bd"/>
</dbReference>
<evidence type="ECO:0000256" key="4">
    <source>
        <dbReference type="ARBA" id="ARBA00022737"/>
    </source>
</evidence>
<feature type="transmembrane region" description="Helical" evidence="11">
    <location>
        <begin position="400"/>
        <end position="423"/>
    </location>
</feature>
<dbReference type="PROSITE" id="PS50893">
    <property type="entry name" value="ABC_TRANSPORTER_2"/>
    <property type="match status" value="2"/>
</dbReference>
<keyword evidence="9" id="KW-0325">Glycoprotein</keyword>
<dbReference type="GO" id="GO:0005524">
    <property type="term" value="F:ATP binding"/>
    <property type="evidence" value="ECO:0007669"/>
    <property type="project" value="UniProtKB-KW"/>
</dbReference>
<dbReference type="InterPro" id="IPR011527">
    <property type="entry name" value="ABC1_TM_dom"/>
</dbReference>
<accession>A0A0F7SW77</accession>
<comment type="subcellular location">
    <subcellularLocation>
        <location evidence="1">Membrane</location>
        <topology evidence="1">Multi-pass membrane protein</topology>
    </subcellularLocation>
</comment>
<feature type="region of interest" description="Disordered" evidence="10">
    <location>
        <begin position="1752"/>
        <end position="1772"/>
    </location>
</feature>
<dbReference type="FunFam" id="3.40.50.300:FF:000825">
    <property type="entry name" value="ABC bile acid transporter"/>
    <property type="match status" value="1"/>
</dbReference>
<dbReference type="Gene3D" id="1.20.1560.10">
    <property type="entry name" value="ABC transporter type 1, transmembrane domain"/>
    <property type="match status" value="2"/>
</dbReference>
<keyword evidence="8 11" id="KW-0472">Membrane</keyword>
<evidence type="ECO:0000256" key="9">
    <source>
        <dbReference type="ARBA" id="ARBA00023180"/>
    </source>
</evidence>
<evidence type="ECO:0000256" key="1">
    <source>
        <dbReference type="ARBA" id="ARBA00004141"/>
    </source>
</evidence>
<dbReference type="InterPro" id="IPR027417">
    <property type="entry name" value="P-loop_NTPase"/>
</dbReference>
<dbReference type="GO" id="GO:0140359">
    <property type="term" value="F:ABC-type transporter activity"/>
    <property type="evidence" value="ECO:0007669"/>
    <property type="project" value="InterPro"/>
</dbReference>
<feature type="domain" description="ABC transmembrane type-1" evidence="13">
    <location>
        <begin position="1097"/>
        <end position="1424"/>
    </location>
</feature>
<evidence type="ECO:0000256" key="10">
    <source>
        <dbReference type="SAM" id="MobiDB-lite"/>
    </source>
</evidence>
<dbReference type="InterPro" id="IPR017871">
    <property type="entry name" value="ABC_transporter-like_CS"/>
</dbReference>
<dbReference type="PROSITE" id="PS00211">
    <property type="entry name" value="ABC_TRANSPORTER_1"/>
    <property type="match status" value="1"/>
</dbReference>
<keyword evidence="6" id="KW-0067">ATP-binding</keyword>
<dbReference type="GO" id="GO:0016887">
    <property type="term" value="F:ATP hydrolysis activity"/>
    <property type="evidence" value="ECO:0007669"/>
    <property type="project" value="InterPro"/>
</dbReference>
<keyword evidence="2" id="KW-0813">Transport</keyword>
<keyword evidence="5" id="KW-0547">Nucleotide-binding</keyword>
<feature type="transmembrane region" description="Helical" evidence="11">
    <location>
        <begin position="108"/>
        <end position="128"/>
    </location>
</feature>
<feature type="transmembrane region" description="Helical" evidence="11">
    <location>
        <begin position="1285"/>
        <end position="1306"/>
    </location>
</feature>
<evidence type="ECO:0000256" key="3">
    <source>
        <dbReference type="ARBA" id="ARBA00022692"/>
    </source>
</evidence>
<feature type="region of interest" description="Disordered" evidence="10">
    <location>
        <begin position="464"/>
        <end position="496"/>
    </location>
</feature>
<name>A0A0F7SW77_PHARH</name>
<dbReference type="PROSITE" id="PS50929">
    <property type="entry name" value="ABC_TM1F"/>
    <property type="match status" value="2"/>
</dbReference>
<feature type="transmembrane region" description="Helical" evidence="11">
    <location>
        <begin position="1368"/>
        <end position="1390"/>
    </location>
</feature>
<dbReference type="Gene3D" id="3.40.50.300">
    <property type="entry name" value="P-loop containing nucleotide triphosphate hydrolases"/>
    <property type="match status" value="2"/>
</dbReference>
<dbReference type="CDD" id="cd18596">
    <property type="entry name" value="ABC_6TM_VMR1_D1_like"/>
    <property type="match status" value="1"/>
</dbReference>
<feature type="transmembrane region" description="Helical" evidence="11">
    <location>
        <begin position="1184"/>
        <end position="1209"/>
    </location>
</feature>
<dbReference type="InterPro" id="IPR003593">
    <property type="entry name" value="AAA+_ATPase"/>
</dbReference>
<proteinExistence type="predicted"/>
<feature type="compositionally biased region" description="Polar residues" evidence="10">
    <location>
        <begin position="466"/>
        <end position="477"/>
    </location>
</feature>
<dbReference type="GO" id="GO:0000329">
    <property type="term" value="C:fungal-type vacuole membrane"/>
    <property type="evidence" value="ECO:0007669"/>
    <property type="project" value="TreeGrafter"/>
</dbReference>
<feature type="transmembrane region" description="Helical" evidence="11">
    <location>
        <begin position="623"/>
        <end position="648"/>
    </location>
</feature>
<evidence type="ECO:0000259" key="12">
    <source>
        <dbReference type="PROSITE" id="PS50893"/>
    </source>
</evidence>
<dbReference type="SMART" id="SM00382">
    <property type="entry name" value="AAA"/>
    <property type="match status" value="2"/>
</dbReference>
<evidence type="ECO:0000256" key="11">
    <source>
        <dbReference type="SAM" id="Phobius"/>
    </source>
</evidence>
<feature type="compositionally biased region" description="Polar residues" evidence="10">
    <location>
        <begin position="738"/>
        <end position="752"/>
    </location>
</feature>
<keyword evidence="7 11" id="KW-1133">Transmembrane helix</keyword>
<dbReference type="CDD" id="cd03250">
    <property type="entry name" value="ABCC_MRP_domain1"/>
    <property type="match status" value="1"/>
</dbReference>
<dbReference type="CDD" id="cd18604">
    <property type="entry name" value="ABC_6TM_VMR1_D2_like"/>
    <property type="match status" value="1"/>
</dbReference>
<dbReference type="Pfam" id="PF00005">
    <property type="entry name" value="ABC_tran"/>
    <property type="match status" value="2"/>
</dbReference>
<evidence type="ECO:0000256" key="6">
    <source>
        <dbReference type="ARBA" id="ARBA00022840"/>
    </source>
</evidence>
<feature type="domain" description="ABC transporter" evidence="12">
    <location>
        <begin position="1465"/>
        <end position="1740"/>
    </location>
</feature>
<dbReference type="Pfam" id="PF00664">
    <property type="entry name" value="ABC_membrane"/>
    <property type="match status" value="2"/>
</dbReference>
<evidence type="ECO:0000256" key="7">
    <source>
        <dbReference type="ARBA" id="ARBA00022989"/>
    </source>
</evidence>
<sequence length="1772" mass="194817">MEILGCDSSQPIWTGLDINLCFLDRFLNLVLPSSLAIISGLFLLTSITNQYLKEKTGSPAIQLPLTDGHSVTPSPVALENEVLKSSALDVYGVEPELGKSVLERIKDWVLLLFLSSLLGLEIFNGLMAVLDHTVWAICGWGMVALAGYLTLLSAIALFAESSTGRKYGLTPYGASAEIHRTTLLFAYLLLKLVNFRHALIDQYTGSRWIVLQAITSSLVLVLVLLDIFTPYRSNLDGVLEGHRSRGRSSLSSSSANISSKIETKAEMIEEPSSLFARTFFSYVNKPIFRHFYTPIKMSNVPQLREDDRTAVVVSGWRDFRQRQRSEHTDSEKEFGKGGLTWNLVVYFKSYLLLQMLWAVVYVLASFIAPWTLKLILEFVAYRKLSSLDPDTYPPRPMHLAVLYVVAMFFGQVVSVTSQGYALWIGRRICVRLRSIIITEVFTKALRRSDSAKIAKIFDEKLDETTTEPGSVNTNDVTDISGDENKDGKETEGQQEEASEGKIINLISVDAFSISEIAAYLLFLFPEGPLSIILSIVFLYRLLGYSSLFGVAALAAVTPLQIFLARLYVKVQDKLLLATDARLDLATEVLSSIRLVKFNGWEDRFFARMKDTRQAELKLIRQRFIVWMLQGVGAILAPSAVTLVTFAVHTKVFKAPLPTETAFTALALFNMLRSPLEGMTDMVAHVLAAHVSCKRVVRQSLSLSVVLIYLKKNMLTRGTSVSRNVDQEDFLTQPDTDKYSNLSVPSSTSTTSGNEDEPKIGFKNATLTYATKEEFNKNPSNFGLKDLSIKFPTGELSLIAGSVGSGKTTVLLSLLGETTLIEGKVFMPDHFSRHTAPIDPLTGFSETVAYCPQQPWLIGDSIRENILFGSPWDEARYLETIAACQLERDLDIFELGDETEVGEKGTTCSGGQKARIALARACYSRSSIVILDDVLSAVDAHTARFLYQNCLKGPLLRGRTVILVTHAVGLCLTGAAYGIVLDQGCVIAQGTAAHLKSLNAFPEDALADDAHDNAHHPIASSSKMPIGESGIGKTEATIEQDLTDDETVKVDLEATKKILDETRLKKKLVKEETSSEGGVSKEVYKLYMAAMGAAIFWIMLILAYLGSQGVQIWTNLWLRKWAAQYNSSEVDFSSLSLVAFFVGPVNAVPHRSLSSQTTFSAAPTQPIDRFAITGARAPAEDTTNYYLAVYAAITVLYLVAIAIRMALLFAGSLRASKTLYENLLKRVLHARVRFFDSTPSGRIINRLSKDVESLDQEAAPVFLYLLVSIMSSFAVLLVVTVSTPPFLFGAAFIVGLYWIIGAVYLALSRELKRIESISKSPILVCFSEALNGMTSIRSYGDTARFTKQALDLIDNNNAPFLLLWQANRWLSVCCDCTGALVALFAAVLILLNPSLDAGVASLSLSYSITFTEQVLWVVRLYSALEINLNSVERIREYLTLESEEEEDAKGIEPPAYWPSKEGKIEVKSLEIKYSPELNPVLKDVSFEVLPHERVGICGRTGSGKSTLALTFFRFMEASGGAIFIDGMDISKISLAALRRSLTIIPQEALLFSGSLRSNLDPFSLYEDAELWEALVAVQMASWSTPAASRIASRAPSRVPSTTSLANMGNNEEGSASAIAVEEEGISQITSLETPVAAGGKNFSAGQRQLLALARGLLKLKQSNILLIDEGTANLDHATDNLIQQTMRESFVGVTMLIIAHRLRTVIDCDKILVLDAGNVEEFGSPVELLAKEGGSFRQLCEKSGELATLQEMADAAHQARSEHPPPYDQNSRI</sequence>
<evidence type="ECO:0000256" key="2">
    <source>
        <dbReference type="ARBA" id="ARBA00022448"/>
    </source>
</evidence>
<dbReference type="SUPFAM" id="SSF52540">
    <property type="entry name" value="P-loop containing nucleoside triphosphate hydrolases"/>
    <property type="match status" value="2"/>
</dbReference>
<dbReference type="InterPro" id="IPR050173">
    <property type="entry name" value="ABC_transporter_C-like"/>
</dbReference>
<feature type="transmembrane region" description="Helical" evidence="11">
    <location>
        <begin position="134"/>
        <end position="157"/>
    </location>
</feature>
<evidence type="ECO:0000256" key="5">
    <source>
        <dbReference type="ARBA" id="ARBA00022741"/>
    </source>
</evidence>